<evidence type="ECO:0000259" key="5">
    <source>
        <dbReference type="Pfam" id="PF08314"/>
    </source>
</evidence>
<dbReference type="AlphaFoldDB" id="A0A0X8HV38"/>
<organism evidence="6 7">
    <name type="scientific">Eremothecium sinecaudum</name>
    <dbReference type="NCBI Taxonomy" id="45286"/>
    <lineage>
        <taxon>Eukaryota</taxon>
        <taxon>Fungi</taxon>
        <taxon>Dikarya</taxon>
        <taxon>Ascomycota</taxon>
        <taxon>Saccharomycotina</taxon>
        <taxon>Saccharomycetes</taxon>
        <taxon>Saccharomycetales</taxon>
        <taxon>Saccharomycetaceae</taxon>
        <taxon>Eremothecium</taxon>
    </lineage>
</organism>
<dbReference type="GeneID" id="28725401"/>
<dbReference type="PANTHER" id="PTHR40787:SF3">
    <property type="entry name" value="PROTEIN TRANSPORT PROTEIN SEC39"/>
    <property type="match status" value="1"/>
</dbReference>
<dbReference type="GO" id="GO:0005783">
    <property type="term" value="C:endoplasmic reticulum"/>
    <property type="evidence" value="ECO:0007669"/>
    <property type="project" value="UniProtKB-SubCell"/>
</dbReference>
<name>A0A0X8HV38_9SACH</name>
<keyword evidence="2" id="KW-0813">Transport</keyword>
<evidence type="ECO:0000256" key="2">
    <source>
        <dbReference type="ARBA" id="ARBA00022448"/>
    </source>
</evidence>
<dbReference type="GO" id="GO:0006890">
    <property type="term" value="P:retrograde vesicle-mediated transport, Golgi to endoplasmic reticulum"/>
    <property type="evidence" value="ECO:0007669"/>
    <property type="project" value="InterPro"/>
</dbReference>
<dbReference type="PANTHER" id="PTHR40787">
    <property type="entry name" value="SECRETED PROTEIN"/>
    <property type="match status" value="1"/>
</dbReference>
<dbReference type="Proteomes" id="UP000243052">
    <property type="component" value="Chromosome vii"/>
</dbReference>
<comment type="subcellular location">
    <subcellularLocation>
        <location evidence="1">Endoplasmic reticulum</location>
    </subcellularLocation>
</comment>
<dbReference type="OrthoDB" id="342024at2759"/>
<dbReference type="GO" id="GO:0015031">
    <property type="term" value="P:protein transport"/>
    <property type="evidence" value="ECO:0007669"/>
    <property type="project" value="UniProtKB-KW"/>
</dbReference>
<gene>
    <name evidence="6" type="ORF">AW171_hschr74081</name>
</gene>
<protein>
    <submittedName>
        <fullName evidence="6">HGL269Cp</fullName>
    </submittedName>
</protein>
<evidence type="ECO:0000256" key="1">
    <source>
        <dbReference type="ARBA" id="ARBA00004240"/>
    </source>
</evidence>
<keyword evidence="4" id="KW-0653">Protein transport</keyword>
<feature type="domain" description="Sec39" evidence="5">
    <location>
        <begin position="8"/>
        <end position="229"/>
    </location>
</feature>
<dbReference type="Pfam" id="PF08314">
    <property type="entry name" value="Sec39"/>
    <property type="match status" value="2"/>
</dbReference>
<proteinExistence type="predicted"/>
<evidence type="ECO:0000256" key="3">
    <source>
        <dbReference type="ARBA" id="ARBA00022824"/>
    </source>
</evidence>
<evidence type="ECO:0000313" key="6">
    <source>
        <dbReference type="EMBL" id="AMD22071.1"/>
    </source>
</evidence>
<keyword evidence="3" id="KW-0256">Endoplasmic reticulum</keyword>
<sequence>MLKDQLYILLSTFAARADELKVVRFFTEQKELSHKEILEVISVFWRELDNPTNLYFIFDKVANQIEPNDQLFYELLENDESLIALVECGVDSVSKRSKLLRDHVAETLSKWQLTIDERDLIHTFLKARIILCNELVSDALFYDPLLKKLRHCSEFKNQEAFEKWVTGVLRPLAHLNRRIEPQLMISSFEQQPAEEIMNLFASIASDEPVVFKSVVNFEAVPYAQYSGAFAEFLSVFLTVDNFSLDSNNNFEAFKFMASEVKQALGDDNNHLRRAFEAQLLEILYQNSKRLMRLNPPYLSRDLIRILNSIDPEITIDDDISSQKLVAYTNYMNSLEIKSFKDLHKLSNADQWTQLTAFGSMSKTLLTSSSNAETLDYLIESQHVFNNLTRHQKISAVIESLLSLGEFSLLDRLVSKAGFQFEEPVLLKHFWRFFNSAHEGSRDEPEIVNASYVLAKLPKENYSHLHGILKLADELSQYELSYSRGIPFIPRHILEFKHDPYELIQKLLTDNSLLYRDYTTTSHLLKLIYEGLEIQPKSSDYSRELTKLLVLHVEYAVANMNFQFAYKKTMELFDSHGDVSEYWATFFQVGKYVDPNWTDNETPTEIIYLQLEVLGRLLHICPLDEVEAVVLLWSGLELELTNRTDLDDPYSLSKDKSGRKLQKEIMQQVSTSVSNILTGGYKWAIGDD</sequence>
<dbReference type="InterPro" id="IPR013244">
    <property type="entry name" value="Sec39_domain"/>
</dbReference>
<evidence type="ECO:0000256" key="4">
    <source>
        <dbReference type="ARBA" id="ARBA00022927"/>
    </source>
</evidence>
<dbReference type="RefSeq" id="XP_017989067.1">
    <property type="nucleotide sequence ID" value="XM_018133770.1"/>
</dbReference>
<keyword evidence="7" id="KW-1185">Reference proteome</keyword>
<accession>A0A0X8HV38</accession>
<reference evidence="6 7" key="1">
    <citation type="submission" date="2016-01" db="EMBL/GenBank/DDBJ databases">
        <title>Genome sequence of the yeast Holleya sinecauda.</title>
        <authorList>
            <person name="Dietrich F.S."/>
        </authorList>
    </citation>
    <scope>NUCLEOTIDE SEQUENCE [LARGE SCALE GENOMIC DNA]</scope>
    <source>
        <strain evidence="6 7">ATCC 58844</strain>
    </source>
</reference>
<dbReference type="EMBL" id="CP014247">
    <property type="protein sequence ID" value="AMD22071.1"/>
    <property type="molecule type" value="Genomic_DNA"/>
</dbReference>
<feature type="domain" description="Sec39" evidence="5">
    <location>
        <begin position="366"/>
        <end position="642"/>
    </location>
</feature>
<evidence type="ECO:0000313" key="7">
    <source>
        <dbReference type="Proteomes" id="UP000243052"/>
    </source>
</evidence>